<accession>A0A923PIE6</accession>
<dbReference type="PANTHER" id="PTHR10037">
    <property type="entry name" value="VOLTAGE-GATED CATION CHANNEL CALCIUM AND SODIUM"/>
    <property type="match status" value="1"/>
</dbReference>
<name>A0A923PIE6_9BACT</name>
<feature type="transmembrane region" description="Helical" evidence="5">
    <location>
        <begin position="196"/>
        <end position="217"/>
    </location>
</feature>
<evidence type="ECO:0000256" key="2">
    <source>
        <dbReference type="ARBA" id="ARBA00022692"/>
    </source>
</evidence>
<dbReference type="EMBL" id="JACSIT010000061">
    <property type="protein sequence ID" value="MBC6993276.1"/>
    <property type="molecule type" value="Genomic_DNA"/>
</dbReference>
<gene>
    <name evidence="7" type="ORF">H9S92_03825</name>
</gene>
<dbReference type="Proteomes" id="UP000650081">
    <property type="component" value="Unassembled WGS sequence"/>
</dbReference>
<dbReference type="Gene3D" id="1.20.120.350">
    <property type="entry name" value="Voltage-gated potassium channels. Chain C"/>
    <property type="match status" value="1"/>
</dbReference>
<evidence type="ECO:0000256" key="3">
    <source>
        <dbReference type="ARBA" id="ARBA00022989"/>
    </source>
</evidence>
<reference evidence="7" key="1">
    <citation type="submission" date="2020-08" db="EMBL/GenBank/DDBJ databases">
        <title>Lewinella bacteria from marine environments.</title>
        <authorList>
            <person name="Zhong Y."/>
        </authorList>
    </citation>
    <scope>NUCLEOTIDE SEQUENCE</scope>
    <source>
        <strain evidence="7">KCTC 42187</strain>
    </source>
</reference>
<dbReference type="Gene3D" id="1.10.287.70">
    <property type="match status" value="1"/>
</dbReference>
<dbReference type="Pfam" id="PF00520">
    <property type="entry name" value="Ion_trans"/>
    <property type="match status" value="1"/>
</dbReference>
<feature type="transmembrane region" description="Helical" evidence="5">
    <location>
        <begin position="123"/>
        <end position="145"/>
    </location>
</feature>
<proteinExistence type="predicted"/>
<protein>
    <submittedName>
        <fullName evidence="7">Ion transporter</fullName>
    </submittedName>
</protein>
<sequence>MLLAIILNALVIFLLYFPELRYNRWLLAVDHLFIGFFIVEVIVKLSVLKPRSYFGGAWNRFDFFVTVGSLPVFLEGLVTISDAAGLLVLLRLFRLIRLVRFLRFIPNIEQVVTGLGRAIRASVFVLVALVFLNFLFAILTCHFYADIAPEYFGDPLVSIYSIFQLFTLEGWNDIPAAIVDNESDPLSGLGIGMTRLYFAVVVVLGGIFGMSLANAVFIDEMMMDNTKDLEEKVDALTAEIRELRRSLGGGVVEPSHEVPSE</sequence>
<dbReference type="InterPro" id="IPR005821">
    <property type="entry name" value="Ion_trans_dom"/>
</dbReference>
<comment type="caution">
    <text evidence="7">The sequence shown here is derived from an EMBL/GenBank/DDBJ whole genome shotgun (WGS) entry which is preliminary data.</text>
</comment>
<evidence type="ECO:0000256" key="1">
    <source>
        <dbReference type="ARBA" id="ARBA00004141"/>
    </source>
</evidence>
<comment type="subcellular location">
    <subcellularLocation>
        <location evidence="1">Membrane</location>
        <topology evidence="1">Multi-pass membrane protein</topology>
    </subcellularLocation>
</comment>
<feature type="domain" description="Ion transport" evidence="6">
    <location>
        <begin position="1"/>
        <end position="221"/>
    </location>
</feature>
<dbReference type="PANTHER" id="PTHR10037:SF62">
    <property type="entry name" value="SODIUM CHANNEL PROTEIN 60E"/>
    <property type="match status" value="1"/>
</dbReference>
<dbReference type="SUPFAM" id="SSF81324">
    <property type="entry name" value="Voltage-gated potassium channels"/>
    <property type="match status" value="1"/>
</dbReference>
<evidence type="ECO:0000313" key="7">
    <source>
        <dbReference type="EMBL" id="MBC6993276.1"/>
    </source>
</evidence>
<evidence type="ECO:0000313" key="8">
    <source>
        <dbReference type="Proteomes" id="UP000650081"/>
    </source>
</evidence>
<keyword evidence="8" id="KW-1185">Reference proteome</keyword>
<dbReference type="GO" id="GO:0005248">
    <property type="term" value="F:voltage-gated sodium channel activity"/>
    <property type="evidence" value="ECO:0007669"/>
    <property type="project" value="TreeGrafter"/>
</dbReference>
<dbReference type="GO" id="GO:0001518">
    <property type="term" value="C:voltage-gated sodium channel complex"/>
    <property type="evidence" value="ECO:0007669"/>
    <property type="project" value="TreeGrafter"/>
</dbReference>
<feature type="transmembrane region" description="Helical" evidence="5">
    <location>
        <begin position="25"/>
        <end position="43"/>
    </location>
</feature>
<evidence type="ECO:0000259" key="6">
    <source>
        <dbReference type="Pfam" id="PF00520"/>
    </source>
</evidence>
<evidence type="ECO:0000256" key="4">
    <source>
        <dbReference type="ARBA" id="ARBA00023136"/>
    </source>
</evidence>
<dbReference type="InterPro" id="IPR043203">
    <property type="entry name" value="VGCC_Ca_Na"/>
</dbReference>
<evidence type="ECO:0000256" key="5">
    <source>
        <dbReference type="SAM" id="Phobius"/>
    </source>
</evidence>
<keyword evidence="3 5" id="KW-1133">Transmembrane helix</keyword>
<keyword evidence="4 5" id="KW-0472">Membrane</keyword>
<dbReference type="InterPro" id="IPR027359">
    <property type="entry name" value="Volt_channel_dom_sf"/>
</dbReference>
<keyword evidence="2 5" id="KW-0812">Transmembrane</keyword>
<organism evidence="7 8">
    <name type="scientific">Neolewinella lacunae</name>
    <dbReference type="NCBI Taxonomy" id="1517758"/>
    <lineage>
        <taxon>Bacteria</taxon>
        <taxon>Pseudomonadati</taxon>
        <taxon>Bacteroidota</taxon>
        <taxon>Saprospiria</taxon>
        <taxon>Saprospirales</taxon>
        <taxon>Lewinellaceae</taxon>
        <taxon>Neolewinella</taxon>
    </lineage>
</organism>
<feature type="transmembrane region" description="Helical" evidence="5">
    <location>
        <begin position="63"/>
        <end position="93"/>
    </location>
</feature>
<dbReference type="AlphaFoldDB" id="A0A923PIE6"/>